<evidence type="ECO:0000256" key="1">
    <source>
        <dbReference type="ARBA" id="ARBA00022729"/>
    </source>
</evidence>
<keyword evidence="1" id="KW-0732">Signal</keyword>
<evidence type="ECO:0000313" key="4">
    <source>
        <dbReference type="Proteomes" id="UP000176204"/>
    </source>
</evidence>
<gene>
    <name evidence="3" type="ORF">PYTT_1636</name>
</gene>
<dbReference type="InterPro" id="IPR000710">
    <property type="entry name" value="Peptidase_S6"/>
</dbReference>
<dbReference type="Pfam" id="PF07589">
    <property type="entry name" value="PEP-CTERM"/>
    <property type="match status" value="1"/>
</dbReference>
<dbReference type="GO" id="GO:0004252">
    <property type="term" value="F:serine-type endopeptidase activity"/>
    <property type="evidence" value="ECO:0007669"/>
    <property type="project" value="InterPro"/>
</dbReference>
<dbReference type="PRINTS" id="PR00921">
    <property type="entry name" value="IGASERPTASE"/>
</dbReference>
<dbReference type="InterPro" id="IPR011050">
    <property type="entry name" value="Pectin_lyase_fold/virulence"/>
</dbReference>
<dbReference type="STRING" id="1679444.PYTT_1636"/>
<dbReference type="Gene3D" id="2.40.10.120">
    <property type="match status" value="1"/>
</dbReference>
<keyword evidence="3" id="KW-0456">Lyase</keyword>
<dbReference type="InterPro" id="IPR013424">
    <property type="entry name" value="Ice-binding_C"/>
</dbReference>
<evidence type="ECO:0000313" key="3">
    <source>
        <dbReference type="EMBL" id="SEH91034.1"/>
    </source>
</evidence>
<dbReference type="PATRIC" id="fig|1679444.3.peg.2475"/>
<organism evidence="3 4">
    <name type="scientific">Akkermansia glycaniphila</name>
    <dbReference type="NCBI Taxonomy" id="1679444"/>
    <lineage>
        <taxon>Bacteria</taxon>
        <taxon>Pseudomonadati</taxon>
        <taxon>Verrucomicrobiota</taxon>
        <taxon>Verrucomicrobiia</taxon>
        <taxon>Verrucomicrobiales</taxon>
        <taxon>Akkermansiaceae</taxon>
        <taxon>Akkermansia</taxon>
    </lineage>
</organism>
<dbReference type="Pfam" id="PF12951">
    <property type="entry name" value="PATR"/>
    <property type="match status" value="10"/>
</dbReference>
<keyword evidence="4" id="KW-1185">Reference proteome</keyword>
<dbReference type="NCBIfam" id="TIGR02601">
    <property type="entry name" value="autotrns_rpt"/>
    <property type="match status" value="2"/>
</dbReference>
<evidence type="ECO:0000259" key="2">
    <source>
        <dbReference type="Pfam" id="PF07589"/>
    </source>
</evidence>
<accession>A0A1C7PDE2</accession>
<dbReference type="OrthoDB" id="199739at2"/>
<proteinExistence type="predicted"/>
<dbReference type="EMBL" id="LT629973">
    <property type="protein sequence ID" value="SEH91034.1"/>
    <property type="molecule type" value="Genomic_DNA"/>
</dbReference>
<sequence>MCGGTIQFIGGGMDANKNWGFSLVIEPGIDPDNVLQIGTLGGDSGSPVFAWNEKTNRWEYLAANSAGGGTGAGYGKTSYLKAAPEWSMQTIASYKDPVITVDPTGGAILWKATDSQGIGTLTQDSSSWTYHGLADGIIGWNPNGTQAATDAQMNATRDLIFDATQSPQTIILQNSIDMGAGSLTFKGDYILDSADPSFTLNSAGFIIERGALVETRLSGKAGDEWRKIGAGTLVISGTGNNEANLNLGGAGMIILDRQNGYAAKNILLNGGAATLVLMGENQIGGTLTFGFRGGILDMNGHNLAWNGISHHDDGAVIANFGTSSSTAFTFTGSGNQTYKGGFLDGKTQNNGLLTVIYNPGSADSTWTLTGNSGNRGGYIVNGGTLAIRGTVTQHAGGTTYTNPNDWHYANLDTSTITVNNGATLTIADHAKVTADIIVNQGTFKLTEGIFLANGESVDGSQPGTVNPALYGHTGTVTLNGSGSTMHVAITSAASPEISYANNISGQGNFLKTGGSGIYLQGSNTFSGTKTIENGYVRGGSLAAMGDTSTNKWKIGEQGVLLVENIGAGQALTDVLPIIDRTSTGVVALTGNQDRAIDLSTHSGLIVGAASGRTIEYGQNGTSETLGAVNGDWTVGGGGGTLNLNFRLEDSADGTARKLTVGNRYGTGTVVLTNTANTFSGGIDIKGRIILDYTDIAALGSGQVNLDYGTMASLGNTPQLMIGKTSASSEGILLIRNEGASATADLDMTSKPSAALGAWGTVRYTGNITVGANQTYRFGGNGTLILGQTLAANGTNGILIDAQGTQGGIIALESASATTGNIIIRGNRDQSAAGSITLRLDTDHALDQASGTSILNGGILDLNGRAATLRDLDLAGGTVGNTSATAATLGLEFVNRTELKGGLAGKLDVTYRTTLPGAVTLSGANTYTGTATLASGTYNLTAAGAFGSNTNTLVITQGATLNITSQVALGQKLTGTGTLNLNVAMSGNLLTNTASDFRGTLNLNAGRHTFAQNNIGTGCTIVVNEGAQAYLSGTFDNNFILNSTGWNASDVAKAGALRVDGGTINGNITMMKSVSIGAYNGAATINGNIIGTGYDLTKLYGNTLTLNAASNNTFRNLNINGGTLAISGSATSATAGTALGTGTVTLINGTTLNLASSAASAEYTYANGFVFNANSKLNITGGAQTLAGTVKINGTTTIDTGAGTALTLSGQLSGTAQLTKNGTGTLVLSGNNTGKTGNLLISGGTLRAIGTNALGSMNTTMASGTVLDLGGSGITNLDMHGATLTLSGQNTLLYNTAFSGSTFLIDSLASVNLIASGTVTIGLNPTAGLGLGSYTLIDSTRPLDLGSFTLSGASVQSRTKVALTLGGTNNNRLILNITGGLPENVVWKGTGTLETSVANTANITSSDNTYYNFDNLTLAEQSSATTASHTLTLGGSGIAPASILVTGHDNYTVTGAAITGTASLTKEGSGTLTLSSANSYTGGTDIRQGIVNAQTAGALGTGGIIVRTGGTLKATDAALSGNNLTLEGGRTEISAAGISKAGLVTMKNNGTWLLTAAGTATGTIAIAAGDTGTIHTNGKNLTWNGDLFGEGTLTKQGTGSMIIGKTQNTAWTGTIDVAQGILQLGIDKNTAVSTLGHGRINIASGATLALKSGTATHATDLSFANGSTLAVYDGAGGTLAAPSYKLTGDITLGGKLNIALTWGKITELSGTISDAAGATGSISITGSSETPILLLSGANTFTGGVTLNSAATQLCITNRQSLGTGDFTFTQGTLRWKNYQGGTVGAIILNGTNGTRSFNTDTATITMANAITGNGSLTKTGAGLLRIDGAFTHTGGTTVSQGTLALRFNGNAADISGNIAIAQNAALSIETTARLNGNIAGNGELRIEQGAIAIVNTANTFTGTVNTIGTTVLNHQQGAANAIVSLNGQDAQHKASLILATTNTTVAGLSGNKHSIIDAGNTSGQPVVVPPRRLNVASAVDTTFSGTVTGSVSIVKTGIGTLAMNGASIIGNITLGDSQSTLSLANTTLEYIGTGNDPKLFVLQGSLTLDNSNSIDISQLAYHSSYVTFLTGTDATAGTGLVLTNDIRDLSIRLNIAYGALDTETLAGTSFTVNGNNLPAWLAGLDTNTYTLQFENIDENNQLAYITITGQGTTASATGIQAIFAPRLASMAYNTANGTSNIPEPATTALILLGAAGLLVRRRRIA</sequence>
<reference evidence="4" key="1">
    <citation type="submission" date="2016-09" db="EMBL/GenBank/DDBJ databases">
        <authorList>
            <person name="Koehorst J."/>
        </authorList>
    </citation>
    <scope>NUCLEOTIDE SEQUENCE [LARGE SCALE GENOMIC DNA]</scope>
</reference>
<dbReference type="Gene3D" id="2.160.20.20">
    <property type="match status" value="3"/>
</dbReference>
<dbReference type="GO" id="GO:0016829">
    <property type="term" value="F:lyase activity"/>
    <property type="evidence" value="ECO:0007669"/>
    <property type="project" value="UniProtKB-KW"/>
</dbReference>
<dbReference type="SUPFAM" id="SSF51126">
    <property type="entry name" value="Pectin lyase-like"/>
    <property type="match status" value="4"/>
</dbReference>
<dbReference type="InterPro" id="IPR012332">
    <property type="entry name" value="Autotransporter_pectin_lyase_C"/>
</dbReference>
<dbReference type="NCBIfam" id="TIGR02595">
    <property type="entry name" value="PEP_CTERM"/>
    <property type="match status" value="1"/>
</dbReference>
<dbReference type="GO" id="GO:0006508">
    <property type="term" value="P:proteolysis"/>
    <property type="evidence" value="ECO:0007669"/>
    <property type="project" value="InterPro"/>
</dbReference>
<name>A0A1C7PDE2_9BACT</name>
<dbReference type="InterPro" id="IPR013425">
    <property type="entry name" value="Autotrns_rpt"/>
</dbReference>
<protein>
    <submittedName>
        <fullName evidence="3">Pectin lyase fold/virulence factor</fullName>
    </submittedName>
</protein>
<feature type="domain" description="Ice-binding protein C-terminal" evidence="2">
    <location>
        <begin position="2181"/>
        <end position="2202"/>
    </location>
</feature>
<dbReference type="KEGG" id="agl:PYTT_1636"/>
<dbReference type="RefSeq" id="WP_071133388.1">
    <property type="nucleotide sequence ID" value="NZ_LIGX01000018.1"/>
</dbReference>
<dbReference type="Proteomes" id="UP000176204">
    <property type="component" value="Chromosome I"/>
</dbReference>